<proteinExistence type="predicted"/>
<organism evidence="3 4">
    <name type="scientific">candidate division WWE3 bacterium CG08_land_8_20_14_0_20_43_13</name>
    <dbReference type="NCBI Taxonomy" id="1975087"/>
    <lineage>
        <taxon>Bacteria</taxon>
        <taxon>Katanobacteria</taxon>
    </lineage>
</organism>
<reference evidence="4" key="1">
    <citation type="submission" date="2017-09" db="EMBL/GenBank/DDBJ databases">
        <title>Depth-based differentiation of microbial function through sediment-hosted aquifers and enrichment of novel symbionts in the deep terrestrial subsurface.</title>
        <authorList>
            <person name="Probst A.J."/>
            <person name="Ladd B."/>
            <person name="Jarett J.K."/>
            <person name="Geller-Mcgrath D.E."/>
            <person name="Sieber C.M.K."/>
            <person name="Emerson J.B."/>
            <person name="Anantharaman K."/>
            <person name="Thomas B.C."/>
            <person name="Malmstrom R."/>
            <person name="Stieglmeier M."/>
            <person name="Klingl A."/>
            <person name="Woyke T."/>
            <person name="Ryan C.M."/>
            <person name="Banfield J.F."/>
        </authorList>
    </citation>
    <scope>NUCLEOTIDE SEQUENCE [LARGE SCALE GENOMIC DNA]</scope>
</reference>
<evidence type="ECO:0000313" key="3">
    <source>
        <dbReference type="EMBL" id="PIS20611.1"/>
    </source>
</evidence>
<dbReference type="InterPro" id="IPR000326">
    <property type="entry name" value="PAP2/HPO"/>
</dbReference>
<dbReference type="Pfam" id="PF01569">
    <property type="entry name" value="PAP2"/>
    <property type="match status" value="1"/>
</dbReference>
<dbReference type="Proteomes" id="UP000231414">
    <property type="component" value="Unassembled WGS sequence"/>
</dbReference>
<dbReference type="PANTHER" id="PTHR14969">
    <property type="entry name" value="SPHINGOSINE-1-PHOSPHATE PHOSPHOHYDROLASE"/>
    <property type="match status" value="1"/>
</dbReference>
<dbReference type="SUPFAM" id="SSF48317">
    <property type="entry name" value="Acid phosphatase/Vanadium-dependent haloperoxidase"/>
    <property type="match status" value="1"/>
</dbReference>
<dbReference type="InterPro" id="IPR036938">
    <property type="entry name" value="PAP2/HPO_sf"/>
</dbReference>
<protein>
    <recommendedName>
        <fullName evidence="2">Phosphatidic acid phosphatase type 2/haloperoxidase domain-containing protein</fullName>
    </recommendedName>
</protein>
<dbReference type="PANTHER" id="PTHR14969:SF13">
    <property type="entry name" value="AT30094P"/>
    <property type="match status" value="1"/>
</dbReference>
<keyword evidence="1" id="KW-0812">Transmembrane</keyword>
<keyword evidence="1" id="KW-1133">Transmembrane helix</keyword>
<dbReference type="EMBL" id="PEYW01000041">
    <property type="protein sequence ID" value="PIS20611.1"/>
    <property type="molecule type" value="Genomic_DNA"/>
</dbReference>
<dbReference type="Gene3D" id="1.20.144.10">
    <property type="entry name" value="Phosphatidic acid phosphatase type 2/haloperoxidase"/>
    <property type="match status" value="1"/>
</dbReference>
<keyword evidence="1" id="KW-0472">Membrane</keyword>
<dbReference type="SMART" id="SM00014">
    <property type="entry name" value="acidPPc"/>
    <property type="match status" value="1"/>
</dbReference>
<evidence type="ECO:0000256" key="1">
    <source>
        <dbReference type="SAM" id="Phobius"/>
    </source>
</evidence>
<feature type="transmembrane region" description="Helical" evidence="1">
    <location>
        <begin position="124"/>
        <end position="145"/>
    </location>
</feature>
<feature type="transmembrane region" description="Helical" evidence="1">
    <location>
        <begin position="6"/>
        <end position="27"/>
    </location>
</feature>
<dbReference type="AlphaFoldDB" id="A0A2H0X6Y5"/>
<evidence type="ECO:0000259" key="2">
    <source>
        <dbReference type="SMART" id="SM00014"/>
    </source>
</evidence>
<feature type="domain" description="Phosphatidic acid phosphatase type 2/haloperoxidase" evidence="2">
    <location>
        <begin position="34"/>
        <end position="139"/>
    </location>
</feature>
<evidence type="ECO:0000313" key="4">
    <source>
        <dbReference type="Proteomes" id="UP000231414"/>
    </source>
</evidence>
<gene>
    <name evidence="3" type="ORF">COT52_02890</name>
</gene>
<name>A0A2H0X6Y5_UNCKA</name>
<accession>A0A2H0X6Y5</accession>
<comment type="caution">
    <text evidence="3">The sequence shown here is derived from an EMBL/GenBank/DDBJ whole genome shotgun (WGS) entry which is preliminary data.</text>
</comment>
<sequence>MNLLDILLVFCVRYLIFLLPLPALYFWFKKQRTVLWKVLLSSMMALAVSEILKYIIRSPRPIEPLNLLGGAEGASFPSSHSAAAAAIACSYWLHNHPFGVVVFLLALLVGVGRVLGGVHYPIDIGAGLAIGVIVAVIADHLVIYYKK</sequence>
<feature type="transmembrane region" description="Helical" evidence="1">
    <location>
        <begin position="100"/>
        <end position="118"/>
    </location>
</feature>